<dbReference type="Proteomes" id="UP000557772">
    <property type="component" value="Unassembled WGS sequence"/>
</dbReference>
<reference evidence="2 3" key="1">
    <citation type="submission" date="2020-05" db="EMBL/GenBank/DDBJ databases">
        <title>Flexivirga sp. ID2601S isolated from air conditioner.</title>
        <authorList>
            <person name="Kim D.H."/>
        </authorList>
    </citation>
    <scope>NUCLEOTIDE SEQUENCE [LARGE SCALE GENOMIC DNA]</scope>
    <source>
        <strain evidence="2 3">ID2601S</strain>
    </source>
</reference>
<evidence type="ECO:0000313" key="2">
    <source>
        <dbReference type="EMBL" id="NNG38378.1"/>
    </source>
</evidence>
<keyword evidence="2" id="KW-0238">DNA-binding</keyword>
<accession>A0A849AGP6</accession>
<dbReference type="InterPro" id="IPR036388">
    <property type="entry name" value="WH-like_DNA-bd_sf"/>
</dbReference>
<dbReference type="InterPro" id="IPR000835">
    <property type="entry name" value="HTH_MarR-typ"/>
</dbReference>
<dbReference type="GO" id="GO:0006950">
    <property type="term" value="P:response to stress"/>
    <property type="evidence" value="ECO:0007669"/>
    <property type="project" value="TreeGrafter"/>
</dbReference>
<dbReference type="PROSITE" id="PS50995">
    <property type="entry name" value="HTH_MARR_2"/>
    <property type="match status" value="1"/>
</dbReference>
<dbReference type="SMART" id="SM00347">
    <property type="entry name" value="HTH_MARR"/>
    <property type="match status" value="1"/>
</dbReference>
<keyword evidence="3" id="KW-1185">Reference proteome</keyword>
<dbReference type="AlphaFoldDB" id="A0A849AGP6"/>
<gene>
    <name evidence="2" type="ORF">HJ588_03690</name>
</gene>
<protein>
    <submittedName>
        <fullName evidence="2">Winged helix DNA-binding protein</fullName>
    </submittedName>
</protein>
<organism evidence="2 3">
    <name type="scientific">Flexivirga aerilata</name>
    <dbReference type="NCBI Taxonomy" id="1656889"/>
    <lineage>
        <taxon>Bacteria</taxon>
        <taxon>Bacillati</taxon>
        <taxon>Actinomycetota</taxon>
        <taxon>Actinomycetes</taxon>
        <taxon>Micrococcales</taxon>
        <taxon>Dermacoccaceae</taxon>
        <taxon>Flexivirga</taxon>
    </lineage>
</organism>
<name>A0A849AGP6_9MICO</name>
<dbReference type="Pfam" id="PF13463">
    <property type="entry name" value="HTH_27"/>
    <property type="match status" value="1"/>
</dbReference>
<sequence>MGERLVEQWLELVRTAESTSHAVERGLATRHGLCIAAYEILQMLDTMDVAVRLNHVGARVSRSQSRVSRLLAQMVDEGYVTREQSPDDARSARVRITPKGTREFRAATQTVQALLEKSLEDTPKGLRLLTDPASHARSS</sequence>
<dbReference type="InterPro" id="IPR036390">
    <property type="entry name" value="WH_DNA-bd_sf"/>
</dbReference>
<dbReference type="RefSeq" id="WP_171152047.1">
    <property type="nucleotide sequence ID" value="NZ_JABENB010000001.1"/>
</dbReference>
<dbReference type="GO" id="GO:0003677">
    <property type="term" value="F:DNA binding"/>
    <property type="evidence" value="ECO:0007669"/>
    <property type="project" value="UniProtKB-KW"/>
</dbReference>
<dbReference type="PANTHER" id="PTHR33164:SF57">
    <property type="entry name" value="MARR-FAMILY TRANSCRIPTIONAL REGULATOR"/>
    <property type="match status" value="1"/>
</dbReference>
<evidence type="ECO:0000313" key="3">
    <source>
        <dbReference type="Proteomes" id="UP000557772"/>
    </source>
</evidence>
<evidence type="ECO:0000259" key="1">
    <source>
        <dbReference type="PROSITE" id="PS50995"/>
    </source>
</evidence>
<dbReference type="InterPro" id="IPR039422">
    <property type="entry name" value="MarR/SlyA-like"/>
</dbReference>
<dbReference type="PANTHER" id="PTHR33164">
    <property type="entry name" value="TRANSCRIPTIONAL REGULATOR, MARR FAMILY"/>
    <property type="match status" value="1"/>
</dbReference>
<dbReference type="Gene3D" id="1.10.10.10">
    <property type="entry name" value="Winged helix-like DNA-binding domain superfamily/Winged helix DNA-binding domain"/>
    <property type="match status" value="1"/>
</dbReference>
<proteinExistence type="predicted"/>
<dbReference type="SUPFAM" id="SSF46785">
    <property type="entry name" value="Winged helix' DNA-binding domain"/>
    <property type="match status" value="1"/>
</dbReference>
<comment type="caution">
    <text evidence="2">The sequence shown here is derived from an EMBL/GenBank/DDBJ whole genome shotgun (WGS) entry which is preliminary data.</text>
</comment>
<dbReference type="GO" id="GO:0003700">
    <property type="term" value="F:DNA-binding transcription factor activity"/>
    <property type="evidence" value="ECO:0007669"/>
    <property type="project" value="InterPro"/>
</dbReference>
<dbReference type="EMBL" id="JABENB010000001">
    <property type="protein sequence ID" value="NNG38378.1"/>
    <property type="molecule type" value="Genomic_DNA"/>
</dbReference>
<feature type="domain" description="HTH marR-type" evidence="1">
    <location>
        <begin position="1"/>
        <end position="139"/>
    </location>
</feature>